<dbReference type="PRINTS" id="PR01021">
    <property type="entry name" value="OMPADOMAIN"/>
</dbReference>
<dbReference type="Proteomes" id="UP000321291">
    <property type="component" value="Chromosome"/>
</dbReference>
<dbReference type="PROSITE" id="PS01068">
    <property type="entry name" value="OMPA_1"/>
    <property type="match status" value="1"/>
</dbReference>
<evidence type="ECO:0000256" key="4">
    <source>
        <dbReference type="PROSITE-ProRule" id="PRU00473"/>
    </source>
</evidence>
<dbReference type="InterPro" id="IPR013320">
    <property type="entry name" value="ConA-like_dom_sf"/>
</dbReference>
<dbReference type="CDD" id="cd07185">
    <property type="entry name" value="OmpA_C-like"/>
    <property type="match status" value="1"/>
</dbReference>
<dbReference type="Gene3D" id="2.60.120.200">
    <property type="match status" value="1"/>
</dbReference>
<evidence type="ECO:0000259" key="7">
    <source>
        <dbReference type="PROSITE" id="PS51123"/>
    </source>
</evidence>
<accession>A0A5B8VT80</accession>
<evidence type="ECO:0000256" key="2">
    <source>
        <dbReference type="ARBA" id="ARBA00023136"/>
    </source>
</evidence>
<keyword evidence="9" id="KW-1185">Reference proteome</keyword>
<protein>
    <submittedName>
        <fullName evidence="8">OmpA family protein</fullName>
    </submittedName>
</protein>
<feature type="chain" id="PRO_5022815875" evidence="6">
    <location>
        <begin position="20"/>
        <end position="409"/>
    </location>
</feature>
<comment type="subcellular location">
    <subcellularLocation>
        <location evidence="1">Cell outer membrane</location>
    </subcellularLocation>
</comment>
<dbReference type="SUPFAM" id="SSF103088">
    <property type="entry name" value="OmpA-like"/>
    <property type="match status" value="1"/>
</dbReference>
<organism evidence="8 9">
    <name type="scientific">Arachidicoccus ginsenosidivorans</name>
    <dbReference type="NCBI Taxonomy" id="496057"/>
    <lineage>
        <taxon>Bacteria</taxon>
        <taxon>Pseudomonadati</taxon>
        <taxon>Bacteroidota</taxon>
        <taxon>Chitinophagia</taxon>
        <taxon>Chitinophagales</taxon>
        <taxon>Chitinophagaceae</taxon>
        <taxon>Arachidicoccus</taxon>
    </lineage>
</organism>
<dbReference type="InterPro" id="IPR006665">
    <property type="entry name" value="OmpA-like"/>
</dbReference>
<feature type="domain" description="OmpA-like" evidence="7">
    <location>
        <begin position="295"/>
        <end position="409"/>
    </location>
</feature>
<evidence type="ECO:0000256" key="3">
    <source>
        <dbReference type="ARBA" id="ARBA00023237"/>
    </source>
</evidence>
<dbReference type="Gene3D" id="3.30.1330.60">
    <property type="entry name" value="OmpA-like domain"/>
    <property type="match status" value="1"/>
</dbReference>
<dbReference type="PANTHER" id="PTHR30329:SF21">
    <property type="entry name" value="LIPOPROTEIN YIAD-RELATED"/>
    <property type="match status" value="1"/>
</dbReference>
<keyword evidence="6" id="KW-0732">Signal</keyword>
<evidence type="ECO:0000313" key="8">
    <source>
        <dbReference type="EMBL" id="QEC74361.1"/>
    </source>
</evidence>
<dbReference type="OrthoDB" id="9800869at2"/>
<evidence type="ECO:0000256" key="1">
    <source>
        <dbReference type="ARBA" id="ARBA00004442"/>
    </source>
</evidence>
<dbReference type="InterPro" id="IPR036737">
    <property type="entry name" value="OmpA-like_sf"/>
</dbReference>
<dbReference type="AlphaFoldDB" id="A0A5B8VT80"/>
<dbReference type="PROSITE" id="PS51123">
    <property type="entry name" value="OMPA_2"/>
    <property type="match status" value="1"/>
</dbReference>
<keyword evidence="3" id="KW-0998">Cell outer membrane</keyword>
<dbReference type="InterPro" id="IPR050330">
    <property type="entry name" value="Bact_OuterMem_StrucFunc"/>
</dbReference>
<dbReference type="GO" id="GO:0009279">
    <property type="term" value="C:cell outer membrane"/>
    <property type="evidence" value="ECO:0007669"/>
    <property type="project" value="UniProtKB-SubCell"/>
</dbReference>
<feature type="region of interest" description="Disordered" evidence="5">
    <location>
        <begin position="380"/>
        <end position="401"/>
    </location>
</feature>
<keyword evidence="2 4" id="KW-0472">Membrane</keyword>
<dbReference type="EMBL" id="CP042434">
    <property type="protein sequence ID" value="QEC74361.1"/>
    <property type="molecule type" value="Genomic_DNA"/>
</dbReference>
<sequence length="409" mass="45124">MQVILLIGCLMAGLTVANAQIWKKVKDRVKQTVENKITQKSQDVTTNAMNKAEGAIQGKDGQPAPTTVTGGDDKAVVVGGGNAAKSISDYKSYDFVPGDKIIFEPDISKEADAELPARFKLLKGNAEIQSYEGEKILHLDEGGSTSITPLMSTESYLPEQFTVEFDMSFENKEDYMRYANYFDVVFMKATQNFFESPVYRLRITSGSAVEWATGGHIRLAENLAKALSTDNKWHHIAFYVNKNIGKVYIDAFRVAASNTLNLGAEKMAINIDGRYGIKIKNFRLAAGGSDKYNKVITDGKFITHGILFDVAKSTIKPESTGTLNEVVKMMRAHTELKFEIDGHTDSDGQDQANLVLSQQRAAAVKDQLVSMGISQDRLTTKGFGETKPIDSNDTQEGKANNRRVEFIKM</sequence>
<feature type="compositionally biased region" description="Polar residues" evidence="5">
    <location>
        <begin position="389"/>
        <end position="398"/>
    </location>
</feature>
<dbReference type="InterPro" id="IPR006690">
    <property type="entry name" value="OMPA-like_CS"/>
</dbReference>
<dbReference type="Pfam" id="PF00691">
    <property type="entry name" value="OmpA"/>
    <property type="match status" value="1"/>
</dbReference>
<proteinExistence type="predicted"/>
<reference evidence="8 9" key="1">
    <citation type="journal article" date="2017" name="Int. J. Syst. Evol. Microbiol.">
        <title>Arachidicoccus ginsenosidivorans sp. nov., with ginsenoside-converting activity isolated from ginseng cultivating soil.</title>
        <authorList>
            <person name="Siddiqi M.Z."/>
            <person name="Aslam Z."/>
            <person name="Im W.T."/>
        </authorList>
    </citation>
    <scope>NUCLEOTIDE SEQUENCE [LARGE SCALE GENOMIC DNA]</scope>
    <source>
        <strain evidence="8 9">Gsoil 809</strain>
    </source>
</reference>
<dbReference type="GO" id="GO:0004553">
    <property type="term" value="F:hydrolase activity, hydrolyzing O-glycosyl compounds"/>
    <property type="evidence" value="ECO:0007669"/>
    <property type="project" value="UniProtKB-ARBA"/>
</dbReference>
<dbReference type="KEGG" id="agi:FSB73_19440"/>
<name>A0A5B8VT80_9BACT</name>
<evidence type="ECO:0000256" key="6">
    <source>
        <dbReference type="SAM" id="SignalP"/>
    </source>
</evidence>
<dbReference type="SUPFAM" id="SSF49899">
    <property type="entry name" value="Concanavalin A-like lectins/glucanases"/>
    <property type="match status" value="1"/>
</dbReference>
<evidence type="ECO:0000313" key="9">
    <source>
        <dbReference type="Proteomes" id="UP000321291"/>
    </source>
</evidence>
<dbReference type="GO" id="GO:0005975">
    <property type="term" value="P:carbohydrate metabolic process"/>
    <property type="evidence" value="ECO:0007669"/>
    <property type="project" value="UniProtKB-ARBA"/>
</dbReference>
<gene>
    <name evidence="8" type="ORF">FSB73_19440</name>
</gene>
<dbReference type="PANTHER" id="PTHR30329">
    <property type="entry name" value="STATOR ELEMENT OF FLAGELLAR MOTOR COMPLEX"/>
    <property type="match status" value="1"/>
</dbReference>
<dbReference type="InterPro" id="IPR006664">
    <property type="entry name" value="OMP_bac"/>
</dbReference>
<evidence type="ECO:0000256" key="5">
    <source>
        <dbReference type="SAM" id="MobiDB-lite"/>
    </source>
</evidence>
<feature type="signal peptide" evidence="6">
    <location>
        <begin position="1"/>
        <end position="19"/>
    </location>
</feature>